<dbReference type="PANTHER" id="PTHR18945">
    <property type="entry name" value="NEUROTRANSMITTER GATED ION CHANNEL"/>
    <property type="match status" value="1"/>
</dbReference>
<evidence type="ECO:0000313" key="9">
    <source>
        <dbReference type="Proteomes" id="UP000735302"/>
    </source>
</evidence>
<dbReference type="Gene3D" id="1.20.58.390">
    <property type="entry name" value="Neurotransmitter-gated ion-channel transmembrane domain"/>
    <property type="match status" value="1"/>
</dbReference>
<keyword evidence="5" id="KW-0407">Ion channel</keyword>
<evidence type="ECO:0000256" key="3">
    <source>
        <dbReference type="ARBA" id="ARBA00022989"/>
    </source>
</evidence>
<dbReference type="SUPFAM" id="SSF63712">
    <property type="entry name" value="Nicotinic receptor ligand binding domain-like"/>
    <property type="match status" value="1"/>
</dbReference>
<dbReference type="AlphaFoldDB" id="A0AAV4DNK5"/>
<keyword evidence="2 5" id="KW-0812">Transmembrane</keyword>
<dbReference type="PRINTS" id="PR00252">
    <property type="entry name" value="NRIONCHANNEL"/>
</dbReference>
<proteinExistence type="inferred from homology"/>
<dbReference type="Pfam" id="PF02932">
    <property type="entry name" value="Neur_chan_memb"/>
    <property type="match status" value="1"/>
</dbReference>
<keyword evidence="4 5" id="KW-0472">Membrane</keyword>
<feature type="transmembrane region" description="Helical" evidence="5">
    <location>
        <begin position="305"/>
        <end position="327"/>
    </location>
</feature>
<dbReference type="InterPro" id="IPR036734">
    <property type="entry name" value="Neur_chan_lig-bd_sf"/>
</dbReference>
<evidence type="ECO:0000256" key="5">
    <source>
        <dbReference type="RuleBase" id="RU000687"/>
    </source>
</evidence>
<dbReference type="PROSITE" id="PS00236">
    <property type="entry name" value="NEUROTR_ION_CHANNEL"/>
    <property type="match status" value="1"/>
</dbReference>
<keyword evidence="5" id="KW-0406">Ion transport</keyword>
<dbReference type="CDD" id="cd18989">
    <property type="entry name" value="LGIC_ECD_cation"/>
    <property type="match status" value="1"/>
</dbReference>
<accession>A0AAV4DNK5</accession>
<keyword evidence="9" id="KW-1185">Reference proteome</keyword>
<evidence type="ECO:0000256" key="2">
    <source>
        <dbReference type="ARBA" id="ARBA00022692"/>
    </source>
</evidence>
<dbReference type="EMBL" id="BLXT01008064">
    <property type="protein sequence ID" value="GFO45630.1"/>
    <property type="molecule type" value="Genomic_DNA"/>
</dbReference>
<feature type="domain" description="Neurotransmitter-gated ion-channel ligand-binding" evidence="6">
    <location>
        <begin position="37"/>
        <end position="242"/>
    </location>
</feature>
<reference evidence="8 9" key="1">
    <citation type="journal article" date="2021" name="Elife">
        <title>Chloroplast acquisition without the gene transfer in kleptoplastic sea slugs, Plakobranchus ocellatus.</title>
        <authorList>
            <person name="Maeda T."/>
            <person name="Takahashi S."/>
            <person name="Yoshida T."/>
            <person name="Shimamura S."/>
            <person name="Takaki Y."/>
            <person name="Nagai Y."/>
            <person name="Toyoda A."/>
            <person name="Suzuki Y."/>
            <person name="Arimoto A."/>
            <person name="Ishii H."/>
            <person name="Satoh N."/>
            <person name="Nishiyama T."/>
            <person name="Hasebe M."/>
            <person name="Maruyama T."/>
            <person name="Minagawa J."/>
            <person name="Obokata J."/>
            <person name="Shigenobu S."/>
        </authorList>
    </citation>
    <scope>NUCLEOTIDE SEQUENCE [LARGE SCALE GENOMIC DNA]</scope>
</reference>
<comment type="subcellular location">
    <subcellularLocation>
        <location evidence="1">Membrane</location>
        <topology evidence="1">Multi-pass membrane protein</topology>
    </subcellularLocation>
</comment>
<evidence type="ECO:0000259" key="7">
    <source>
        <dbReference type="Pfam" id="PF02932"/>
    </source>
</evidence>
<evidence type="ECO:0000259" key="6">
    <source>
        <dbReference type="Pfam" id="PF02931"/>
    </source>
</evidence>
<evidence type="ECO:0000313" key="8">
    <source>
        <dbReference type="EMBL" id="GFO45630.1"/>
    </source>
</evidence>
<dbReference type="CDD" id="cd19051">
    <property type="entry name" value="LGIC_TM_cation"/>
    <property type="match status" value="1"/>
</dbReference>
<dbReference type="InterPro" id="IPR006029">
    <property type="entry name" value="Neurotrans-gated_channel_TM"/>
</dbReference>
<keyword evidence="3 5" id="KW-1133">Transmembrane helix</keyword>
<comment type="caution">
    <text evidence="8">The sequence shown here is derived from an EMBL/GenBank/DDBJ whole genome shotgun (WGS) entry which is preliminary data.</text>
</comment>
<comment type="caution">
    <text evidence="5">Lacks conserved residue(s) required for the propagation of feature annotation.</text>
</comment>
<name>A0AAV4DNK5_9GAST</name>
<dbReference type="InterPro" id="IPR018000">
    <property type="entry name" value="Neurotransmitter_ion_chnl_CS"/>
</dbReference>
<dbReference type="Pfam" id="PF02931">
    <property type="entry name" value="Neur_chan_LBD"/>
    <property type="match status" value="1"/>
</dbReference>
<dbReference type="InterPro" id="IPR036719">
    <property type="entry name" value="Neuro-gated_channel_TM_sf"/>
</dbReference>
<comment type="similarity">
    <text evidence="5">Belongs to the ligand-gated ion channel (TC 1.A.9) family.</text>
</comment>
<keyword evidence="8" id="KW-0675">Receptor</keyword>
<dbReference type="GO" id="GO:0004888">
    <property type="term" value="F:transmembrane signaling receptor activity"/>
    <property type="evidence" value="ECO:0007669"/>
    <property type="project" value="InterPro"/>
</dbReference>
<dbReference type="InterPro" id="IPR038050">
    <property type="entry name" value="Neuro_actylchol_rec"/>
</dbReference>
<dbReference type="InterPro" id="IPR006202">
    <property type="entry name" value="Neur_chan_lig-bd"/>
</dbReference>
<feature type="transmembrane region" description="Helical" evidence="5">
    <location>
        <begin position="274"/>
        <end position="293"/>
    </location>
</feature>
<evidence type="ECO:0000256" key="1">
    <source>
        <dbReference type="ARBA" id="ARBA00004141"/>
    </source>
</evidence>
<dbReference type="InterPro" id="IPR006201">
    <property type="entry name" value="Neur_channel"/>
</dbReference>
<dbReference type="Gene3D" id="2.70.170.10">
    <property type="entry name" value="Neurotransmitter-gated ion-channel ligand-binding domain"/>
    <property type="match status" value="1"/>
</dbReference>
<keyword evidence="5" id="KW-0813">Transport</keyword>
<dbReference type="GO" id="GO:0016020">
    <property type="term" value="C:membrane"/>
    <property type="evidence" value="ECO:0007669"/>
    <property type="project" value="UniProtKB-SubCell"/>
</dbReference>
<feature type="transmembrane region" description="Helical" evidence="5">
    <location>
        <begin position="243"/>
        <end position="268"/>
    </location>
</feature>
<dbReference type="GO" id="GO:0005230">
    <property type="term" value="F:extracellular ligand-gated monoatomic ion channel activity"/>
    <property type="evidence" value="ECO:0007669"/>
    <property type="project" value="InterPro"/>
</dbReference>
<evidence type="ECO:0000256" key="4">
    <source>
        <dbReference type="ARBA" id="ARBA00023136"/>
    </source>
</evidence>
<feature type="domain" description="Neurotransmitter-gated ion-channel transmembrane" evidence="7">
    <location>
        <begin position="249"/>
        <end position="331"/>
    </location>
</feature>
<dbReference type="Proteomes" id="UP000735302">
    <property type="component" value="Unassembled WGS sequence"/>
</dbReference>
<protein>
    <submittedName>
        <fullName evidence="8">Neuronal acetylcholine receptor subunit alpha-3</fullName>
    </submittedName>
</protein>
<dbReference type="SUPFAM" id="SSF90112">
    <property type="entry name" value="Neurotransmitter-gated ion-channel transmembrane pore"/>
    <property type="match status" value="1"/>
</dbReference>
<sequence>MYTFHLFPYGYVYKLPTLLALLVISACNGGTYSQRKSIYDTLLTSSNYNPTMRPLLNQSDILYVNNIFELVSIVEVNDVVESFECNGFLGLRWFDQILTWNASDYGGEASISPDVKDVFRPRMVMLNTLGDRDLFEDDNAPLMVLSNGLITWTPGGIFPASCKLDLTKYPFDVQTCAIHMIVMNYMVEELQFVSDESNVSMSFFTENGQWEIIGHRLTTPTKYVRGQNMSSILISFQLKRKPVFLVISIILPIVFLSLLNLLVFLIPVDSGEKISYGITVLLALTVFLSTMSGMLPRSSESMPLIITYIFILMVISVLTVVASIIIVRLHHLEEVCEII</sequence>
<organism evidence="8 9">
    <name type="scientific">Plakobranchus ocellatus</name>
    <dbReference type="NCBI Taxonomy" id="259542"/>
    <lineage>
        <taxon>Eukaryota</taxon>
        <taxon>Metazoa</taxon>
        <taxon>Spiralia</taxon>
        <taxon>Lophotrochozoa</taxon>
        <taxon>Mollusca</taxon>
        <taxon>Gastropoda</taxon>
        <taxon>Heterobranchia</taxon>
        <taxon>Euthyneura</taxon>
        <taxon>Panpulmonata</taxon>
        <taxon>Sacoglossa</taxon>
        <taxon>Placobranchoidea</taxon>
        <taxon>Plakobranchidae</taxon>
        <taxon>Plakobranchus</taxon>
    </lineage>
</organism>
<gene>
    <name evidence="8" type="ORF">PoB_007213500</name>
</gene>